<evidence type="ECO:0000256" key="6">
    <source>
        <dbReference type="ARBA" id="ARBA00022927"/>
    </source>
</evidence>
<dbReference type="InterPro" id="IPR029175">
    <property type="entry name" value="EXOC2/Sec5"/>
</dbReference>
<dbReference type="SUPFAM" id="SSF81296">
    <property type="entry name" value="E set domains"/>
    <property type="match status" value="1"/>
</dbReference>
<dbReference type="EMBL" id="JAKMXF010000222">
    <property type="protein sequence ID" value="KAI6654229.1"/>
    <property type="molecule type" value="Genomic_DNA"/>
</dbReference>
<evidence type="ECO:0000313" key="12">
    <source>
        <dbReference type="Proteomes" id="UP001165289"/>
    </source>
</evidence>
<dbReference type="PANTHER" id="PTHR13043">
    <property type="entry name" value="EXOCYST COMPLEX COMPONENT SEC5"/>
    <property type="match status" value="1"/>
</dbReference>
<comment type="function">
    <text evidence="1 7">Component of the exocyst complex involved in the docking of exocytic vesicles with fusion sites on the plasma membrane.</text>
</comment>
<evidence type="ECO:0000259" key="10">
    <source>
        <dbReference type="Pfam" id="PF15469"/>
    </source>
</evidence>
<keyword evidence="6 7" id="KW-0653">Protein transport</keyword>
<dbReference type="FunFam" id="2.60.40.10:FF:000196">
    <property type="entry name" value="Exocyst complex component 2"/>
    <property type="match status" value="1"/>
</dbReference>
<dbReference type="Gene3D" id="2.60.40.10">
    <property type="entry name" value="Immunoglobulins"/>
    <property type="match status" value="1"/>
</dbReference>
<comment type="similarity">
    <text evidence="2 7">Belongs to the SEC5 family.</text>
</comment>
<keyword evidence="12" id="KW-1185">Reference proteome</keyword>
<evidence type="ECO:0000256" key="3">
    <source>
        <dbReference type="ARBA" id="ARBA00017526"/>
    </source>
</evidence>
<sequence length="917" mass="103453">MLGPLVSGVSPSFGPPGTKITIRGERLGRSQSDVIALTICGLNCLHWAEWHKPSMIVCRTGAADGPGEIIVTTRSGGEGQCNVLFTSQVAHVGPMVESAIWVDESEFLEDHLDGGKREDRKLSVRGGNFDPLGLGNKAGQGQKVTPEFLEGLFPGGNGDLHSEKFVAAWYLLEQHRNTGFSDLQRGLFTLRKEVERKSVAPSNYAKENLTAYLLGEQSLQDLRKMIVTAESKSDGGSITDRLEGLLGKSDEISSSLFKEVLERKEKADATRNALNVLQRFKFLFSLPKSITQNIESGDIERVVSDYERTKSLFAGGEVQVFQKVLREVTRLVADFRRELRSRLTELPSTLEELRRMVKYLIQLDYSGDPGWEALEHMFRWIINLVEVIRDRYQTPGSDPVPLSDLHTAGLQHQAVTQGLWKREPETRPPKRVGMTEELCELYLEVLPDFWALARAYLSGDLLHGITDTEAREAFSSGRREADARDMLQALLQLFCDMISCAFFGESADWNEERRARVGEWKEPEEPLEEWLPFCVRQVRHCTSILLQQVPIEDLQCCVKLSSDLRILTVQKLFTRAETDTGLLYERENWAMEAEEHGSISSLPVLFESVVVETLLTLKDIVQDTATDQPTRLLNTGSKYVASILQRLNDCFSYLAFEKQTDGYQQEGITNNEHSSSSDDSDNEESTQDSSHSDLETDGETRSVILPDKRLLIILSNIQFIKSQVLPRIMDCYKVHGYPDARLVENGSCRDLTGLDTAVFNAYVKCKSLLVDEMLNAGMGCEHFDWEECSYPKAVRGYIKELIMLFIEVHSECYSVSGLLIHRVLVSLLENTSLSMILLLKEIETFCHEGAMHAQIELTVVEKTLSRFLSQTSVSNFDKAYTYLGLDASRDDTDNIKDIIQRFQEDNRLQLLCFRADI</sequence>
<dbReference type="Proteomes" id="UP001165289">
    <property type="component" value="Unassembled WGS sequence"/>
</dbReference>
<keyword evidence="4 7" id="KW-0813">Transport</keyword>
<gene>
    <name evidence="11" type="ORF">LOD99_628</name>
</gene>
<dbReference type="GO" id="GO:0000145">
    <property type="term" value="C:exocyst"/>
    <property type="evidence" value="ECO:0007669"/>
    <property type="project" value="UniProtKB-UniRule"/>
</dbReference>
<feature type="region of interest" description="Disordered" evidence="8">
    <location>
        <begin position="665"/>
        <end position="698"/>
    </location>
</feature>
<proteinExistence type="inferred from homology"/>
<comment type="caution">
    <text evidence="11">The sequence shown here is derived from an EMBL/GenBank/DDBJ whole genome shotgun (WGS) entry which is preliminary data.</text>
</comment>
<evidence type="ECO:0000256" key="5">
    <source>
        <dbReference type="ARBA" id="ARBA00022483"/>
    </source>
</evidence>
<dbReference type="Pfam" id="PF15469">
    <property type="entry name" value="Sec5"/>
    <property type="match status" value="1"/>
</dbReference>
<dbReference type="GO" id="GO:0006887">
    <property type="term" value="P:exocytosis"/>
    <property type="evidence" value="ECO:0007669"/>
    <property type="project" value="UniProtKB-KW"/>
</dbReference>
<accession>A0AAV7K0V9</accession>
<dbReference type="PANTHER" id="PTHR13043:SF1">
    <property type="entry name" value="EXOCYST COMPLEX COMPONENT 2"/>
    <property type="match status" value="1"/>
</dbReference>
<dbReference type="CDD" id="cd00603">
    <property type="entry name" value="IPT_PCSR"/>
    <property type="match status" value="1"/>
</dbReference>
<dbReference type="Pfam" id="PF01833">
    <property type="entry name" value="TIG"/>
    <property type="match status" value="1"/>
</dbReference>
<dbReference type="InterPro" id="IPR013783">
    <property type="entry name" value="Ig-like_fold"/>
</dbReference>
<dbReference type="GO" id="GO:0015031">
    <property type="term" value="P:protein transport"/>
    <property type="evidence" value="ECO:0007669"/>
    <property type="project" value="UniProtKB-KW"/>
</dbReference>
<evidence type="ECO:0000256" key="1">
    <source>
        <dbReference type="ARBA" id="ARBA00002660"/>
    </source>
</evidence>
<dbReference type="GO" id="GO:0006893">
    <property type="term" value="P:Golgi to plasma membrane transport"/>
    <property type="evidence" value="ECO:0007669"/>
    <property type="project" value="UniProtKB-UniRule"/>
</dbReference>
<evidence type="ECO:0000256" key="8">
    <source>
        <dbReference type="SAM" id="MobiDB-lite"/>
    </source>
</evidence>
<keyword evidence="5 7" id="KW-0268">Exocytosis</keyword>
<reference evidence="11 12" key="1">
    <citation type="journal article" date="2023" name="BMC Biol.">
        <title>The compact genome of the sponge Oopsacas minuta (Hexactinellida) is lacking key metazoan core genes.</title>
        <authorList>
            <person name="Santini S."/>
            <person name="Schenkelaars Q."/>
            <person name="Jourda C."/>
            <person name="Duchesne M."/>
            <person name="Belahbib H."/>
            <person name="Rocher C."/>
            <person name="Selva M."/>
            <person name="Riesgo A."/>
            <person name="Vervoort M."/>
            <person name="Leys S.P."/>
            <person name="Kodjabachian L."/>
            <person name="Le Bivic A."/>
            <person name="Borchiellini C."/>
            <person name="Claverie J.M."/>
            <person name="Renard E."/>
        </authorList>
    </citation>
    <scope>NUCLEOTIDE SEQUENCE [LARGE SCALE GENOMIC DNA]</scope>
    <source>
        <strain evidence="11">SPO-2</strain>
    </source>
</reference>
<dbReference type="InterPro" id="IPR014756">
    <property type="entry name" value="Ig_E-set"/>
</dbReference>
<feature type="domain" description="IPT/TIG" evidence="9">
    <location>
        <begin position="4"/>
        <end position="85"/>
    </location>
</feature>
<protein>
    <recommendedName>
        <fullName evidence="3 7">Exocyst complex component 2</fullName>
    </recommendedName>
</protein>
<evidence type="ECO:0000256" key="4">
    <source>
        <dbReference type="ARBA" id="ARBA00022448"/>
    </source>
</evidence>
<feature type="domain" description="Exocyst complex component EXOC2/Sec5 N-terminal" evidence="10">
    <location>
        <begin position="130"/>
        <end position="913"/>
    </location>
</feature>
<evidence type="ECO:0000256" key="2">
    <source>
        <dbReference type="ARBA" id="ARBA00010578"/>
    </source>
</evidence>
<evidence type="ECO:0000256" key="7">
    <source>
        <dbReference type="RuleBase" id="RU365069"/>
    </source>
</evidence>
<dbReference type="AlphaFoldDB" id="A0AAV7K0V9"/>
<dbReference type="InterPro" id="IPR002909">
    <property type="entry name" value="IPT_dom"/>
</dbReference>
<organism evidence="11 12">
    <name type="scientific">Oopsacas minuta</name>
    <dbReference type="NCBI Taxonomy" id="111878"/>
    <lineage>
        <taxon>Eukaryota</taxon>
        <taxon>Metazoa</taxon>
        <taxon>Porifera</taxon>
        <taxon>Hexactinellida</taxon>
        <taxon>Hexasterophora</taxon>
        <taxon>Lyssacinosida</taxon>
        <taxon>Leucopsacidae</taxon>
        <taxon>Oopsacas</taxon>
    </lineage>
</organism>
<dbReference type="InterPro" id="IPR039481">
    <property type="entry name" value="EXOC2/Sec5_N_dom"/>
</dbReference>
<comment type="subunit">
    <text evidence="7">Component of the exocyst complex.</text>
</comment>
<name>A0AAV7K0V9_9METZ</name>
<evidence type="ECO:0000313" key="11">
    <source>
        <dbReference type="EMBL" id="KAI6654229.1"/>
    </source>
</evidence>
<evidence type="ECO:0000259" key="9">
    <source>
        <dbReference type="Pfam" id="PF01833"/>
    </source>
</evidence>